<protein>
    <recommendedName>
        <fullName evidence="2">Integrase catalytic domain-containing protein</fullName>
    </recommendedName>
</protein>
<dbReference type="SUPFAM" id="SSF57756">
    <property type="entry name" value="Retrovirus zinc finger-like domains"/>
    <property type="match status" value="1"/>
</dbReference>
<proteinExistence type="predicted"/>
<reference evidence="3" key="1">
    <citation type="submission" date="2023-10" db="EMBL/GenBank/DDBJ databases">
        <authorList>
            <person name="Chen Y."/>
            <person name="Shah S."/>
            <person name="Dougan E. K."/>
            <person name="Thang M."/>
            <person name="Chan C."/>
        </authorList>
    </citation>
    <scope>NUCLEOTIDE SEQUENCE [LARGE SCALE GENOMIC DNA]</scope>
</reference>
<feature type="region of interest" description="Disordered" evidence="1">
    <location>
        <begin position="1340"/>
        <end position="1400"/>
    </location>
</feature>
<accession>A0ABN9VTQ7</accession>
<dbReference type="InterPro" id="IPR012337">
    <property type="entry name" value="RNaseH-like_sf"/>
</dbReference>
<evidence type="ECO:0000259" key="2">
    <source>
        <dbReference type="PROSITE" id="PS50994"/>
    </source>
</evidence>
<comment type="caution">
    <text evidence="3">The sequence shown here is derived from an EMBL/GenBank/DDBJ whole genome shotgun (WGS) entry which is preliminary data.</text>
</comment>
<dbReference type="EMBL" id="CAUYUJ010017627">
    <property type="protein sequence ID" value="CAK0876457.1"/>
    <property type="molecule type" value="Genomic_DNA"/>
</dbReference>
<feature type="region of interest" description="Disordered" evidence="1">
    <location>
        <begin position="508"/>
        <end position="588"/>
    </location>
</feature>
<dbReference type="SUPFAM" id="SSF53098">
    <property type="entry name" value="Ribonuclease H-like"/>
    <property type="match status" value="1"/>
</dbReference>
<dbReference type="InterPro" id="IPR013103">
    <property type="entry name" value="RVT_2"/>
</dbReference>
<feature type="compositionally biased region" description="Basic and acidic residues" evidence="1">
    <location>
        <begin position="1340"/>
        <end position="1358"/>
    </location>
</feature>
<feature type="compositionally biased region" description="Acidic residues" evidence="1">
    <location>
        <begin position="731"/>
        <end position="743"/>
    </location>
</feature>
<dbReference type="PROSITE" id="PS50994">
    <property type="entry name" value="INTEGRASE"/>
    <property type="match status" value="1"/>
</dbReference>
<gene>
    <name evidence="3" type="ORF">PCOR1329_LOCUS60818</name>
</gene>
<feature type="compositionally biased region" description="Basic and acidic residues" evidence="1">
    <location>
        <begin position="509"/>
        <end position="542"/>
    </location>
</feature>
<dbReference type="InterPro" id="IPR001584">
    <property type="entry name" value="Integrase_cat-core"/>
</dbReference>
<feature type="domain" description="Integrase catalytic" evidence="2">
    <location>
        <begin position="1085"/>
        <end position="1256"/>
    </location>
</feature>
<dbReference type="InterPro" id="IPR036875">
    <property type="entry name" value="Znf_CCHC_sf"/>
</dbReference>
<feature type="region of interest" description="Disordered" evidence="1">
    <location>
        <begin position="679"/>
        <end position="747"/>
    </location>
</feature>
<feature type="non-terminal residue" evidence="3">
    <location>
        <position position="1"/>
    </location>
</feature>
<dbReference type="Gene3D" id="3.30.420.10">
    <property type="entry name" value="Ribonuclease H-like superfamily/Ribonuclease H"/>
    <property type="match status" value="1"/>
</dbReference>
<keyword evidence="4" id="KW-1185">Reference proteome</keyword>
<feature type="compositionally biased region" description="Low complexity" evidence="1">
    <location>
        <begin position="699"/>
        <end position="717"/>
    </location>
</feature>
<dbReference type="Proteomes" id="UP001189429">
    <property type="component" value="Unassembled WGS sequence"/>
</dbReference>
<evidence type="ECO:0000313" key="3">
    <source>
        <dbReference type="EMBL" id="CAK0876457.1"/>
    </source>
</evidence>
<evidence type="ECO:0000313" key="4">
    <source>
        <dbReference type="Proteomes" id="UP001189429"/>
    </source>
</evidence>
<organism evidence="3 4">
    <name type="scientific">Prorocentrum cordatum</name>
    <dbReference type="NCBI Taxonomy" id="2364126"/>
    <lineage>
        <taxon>Eukaryota</taxon>
        <taxon>Sar</taxon>
        <taxon>Alveolata</taxon>
        <taxon>Dinophyceae</taxon>
        <taxon>Prorocentrales</taxon>
        <taxon>Prorocentraceae</taxon>
        <taxon>Prorocentrum</taxon>
    </lineage>
</organism>
<sequence length="2069" mass="231708">DLSEWPEKRLAIDRWSRLAAVPPEEQGETLLLHLTKEAAIATRRLRPGSVQFAGGLQTVIMALDTLAFPEADAETFQQLEKTLFAAPRARDETLMKFTNRIRAEQKERIRLLPSALNETVMGFLLLRGAGLAKTERNQVLVQTGYDYDVNKLVSILKRMTDDNTVTEKTSTTRAASYMAGVWEEEPQEDTEVEDDDNPIYDAMANLLGIDDDKEPDDKLENGEALTEAEALDCLAALVGPSPKPRTWGEARKIAADKKTNRGFHNIKDRKRTEEKIEDIKKRTKCGICKKLGHWHKECPDNPKNKGRVTGGFFAMTVLQIDEVCCYVATEAKMAERSNMVEHITPAIDIEKSGRPGWGAVDTACGFNVMGLATFDAWAKRYKGAHSITLETVPYHKKYRFGNDQVCTATEGVFIPIMLGHFSGAIFACLVKGAAPLLLSKTFVVELKASLHAFQSELDPPEQNVRLPLAHAGGEPFLLQLDNFVRPWKKPESWTLCSREVPMDFGQEGRVQEHGNELDKSKGKHNSAREDSNYDKPSKENNKCNDIVAEATEAAAKPVNPQKDPKVRDNPERGKGFQWPRHEIDNRPRPPTGAMICRFLGIPNQGPCPPKSNPRQARDHDPARETACVREFTGHGGNGRAFWVQCCGCKMHLGYYPQSAPGMMKVINMLNDFKNEEARIKGWKPRTTKTSSKKQEETETGPTATSRAASTSPRTSSRTKPRHQDNRCQKDELEEETEDWEQLDDSPRSKALTALRELLQDENANATTNQLVELSDKQNSVINKSIKQISDFEDLTQAVEAAIPESSAFVNQVTLNFEPELDHLKEDDRAERSVTNKEIVTLMGSHLLTRMGQREVWSKLQHSTPLMVVIKPPKDICNTKLKEKIGQEMLTFISDVAIKQAVNGRYFYYEQDMNSRDWEDPLIKKLKRLPDIGEDRALRKGRKYFSNLPKEAIECAKLLSQEFVNRPPHTALGDIGDSLQELVGVLVRTIIEMKTTKELGKQIEDKCTACCAAPTTPTTAPKDEKSTDPHVKQQVQKIHENMGHCSNEYLVMVLKYGKARQAFIEAAQKLECPSCEANKRPKLAKPSKAPTTYRFNDVIAMDIFFVLGPENTTKVPMLNIVCHGTGQQVVIPLPSRHGPQIRRHYRAFWKRVYGAPRMIVIDGEKGFSAGEFPEAAEGDGSEIKVTSATSPWQAGKTERAGGTWKETFYRTRQKFNTNNWEDFYELVDAVNAAMGDLSTVSRAMNGDTELARSIDMCKAAMAAYIEALFFSQEIEVISGEAVLTSCQLVLGMDLHVSSMWSFRVQCGAHLREVYSSAHLNSFRHANEAEVAAWEQIDSTMKEELNTENRGRRKYEDLTRQDQPPDDLEVPHVAPPEPAADDQGAASQPPTTEIEKAAGVNPELVPRATKYYDHLDDVPLTIKQNNNNPISAIPVSERIAVIEATINKEAEAPSKKKVKKVKAPVVSSAMLTNTNQRLRKEITEKSLLNTYKYQPYIAAKRREWGNITNAQAIRLLPPAEADKVRQDPDRASRIMGSRWVLTDKGANPEEVDASKRQLMFMSDGTWRMAEARRTVQGHTDPDLLDLETYSPVVGKDSVLLILQILCSNKWTLQRADITSAFTAGDPLDRSQGSLYMELPRTGIPDVEDGSLVELLKAVYGLGDAPLQWLSAFTKYAKEIGFQCSIFDSCVFYLRDEKGLHGIMGLTVDDIVGGGDVLFDAACQKLRERFPFGAWRHKSGKHTGKELHQNEDNTEITRPDLSGPVSLFQGKMPNLVVDDLLEANRIGRMTKEFSSVVLRIWHIPFHEMAFAVFNDAAWANARDGASQAGCIAFATQRNILKGEPAIISIQSWKSRKLKRKCAHQFGAETLAISAGMAMGEFMRTMLLEITDSEFDLMRPCMLASKFPVISVTDSRGGCDHVTNPKAGLAEDKRAAIDVAIVRAAMQRPEVHLRWIVGTSQLTDPLTKRKGESALLRQALHDGEYGITADSIVLRRRYEDRVRRQKKEPVIFAVTDCCFSGLHLYEMDCTGTSGATSNVDDLNYEPGAYKRLRETQLIFRERPEASRLNQARM</sequence>
<dbReference type="Pfam" id="PF07727">
    <property type="entry name" value="RVT_2"/>
    <property type="match status" value="1"/>
</dbReference>
<name>A0ABN9VTQ7_9DINO</name>
<feature type="compositionally biased region" description="Basic and acidic residues" evidence="1">
    <location>
        <begin position="721"/>
        <end position="730"/>
    </location>
</feature>
<dbReference type="InterPro" id="IPR036397">
    <property type="entry name" value="RNaseH_sf"/>
</dbReference>
<feature type="compositionally biased region" description="Basic and acidic residues" evidence="1">
    <location>
        <begin position="562"/>
        <end position="587"/>
    </location>
</feature>
<evidence type="ECO:0000256" key="1">
    <source>
        <dbReference type="SAM" id="MobiDB-lite"/>
    </source>
</evidence>
<feature type="non-terminal residue" evidence="3">
    <location>
        <position position="2069"/>
    </location>
</feature>